<proteinExistence type="predicted"/>
<dbReference type="Proteomes" id="UP000754644">
    <property type="component" value="Unassembled WGS sequence"/>
</dbReference>
<comment type="caution">
    <text evidence="2">The sequence shown here is derived from an EMBL/GenBank/DDBJ whole genome shotgun (WGS) entry which is preliminary data.</text>
</comment>
<gene>
    <name evidence="2" type="ORF">HQ497_09170</name>
</gene>
<accession>A0A972VWE8</accession>
<sequence>MNPSNSASGHTYMWIKIIIVLLFVANIVALSGAFYTLLLDQGRGGKRTANLLLVRVALALLLLGVVVYGVWSGDLGIAAPWHADNRPLN</sequence>
<evidence type="ECO:0000313" key="2">
    <source>
        <dbReference type="EMBL" id="NQV65523.1"/>
    </source>
</evidence>
<dbReference type="AlphaFoldDB" id="A0A972VWE8"/>
<reference evidence="2" key="1">
    <citation type="submission" date="2020-05" db="EMBL/GenBank/DDBJ databases">
        <title>Sulfur intermediates as new biogeochemical hubs in an aquatic model microbial ecosystem.</title>
        <authorList>
            <person name="Vigneron A."/>
        </authorList>
    </citation>
    <scope>NUCLEOTIDE SEQUENCE</scope>
    <source>
        <strain evidence="2">Bin.250</strain>
    </source>
</reference>
<keyword evidence="1" id="KW-0472">Membrane</keyword>
<keyword evidence="1" id="KW-1133">Transmembrane helix</keyword>
<dbReference type="InterPro" id="IPR021313">
    <property type="entry name" value="DUF2909"/>
</dbReference>
<dbReference type="Pfam" id="PF11137">
    <property type="entry name" value="DUF2909"/>
    <property type="match status" value="1"/>
</dbReference>
<dbReference type="EMBL" id="JABMOJ010000340">
    <property type="protein sequence ID" value="NQV65523.1"/>
    <property type="molecule type" value="Genomic_DNA"/>
</dbReference>
<protein>
    <submittedName>
        <fullName evidence="2">DUF2909 domain-containing protein</fullName>
    </submittedName>
</protein>
<evidence type="ECO:0000256" key="1">
    <source>
        <dbReference type="SAM" id="Phobius"/>
    </source>
</evidence>
<organism evidence="2 3">
    <name type="scientific">SAR86 cluster bacterium</name>
    <dbReference type="NCBI Taxonomy" id="2030880"/>
    <lineage>
        <taxon>Bacteria</taxon>
        <taxon>Pseudomonadati</taxon>
        <taxon>Pseudomonadota</taxon>
        <taxon>Gammaproteobacteria</taxon>
        <taxon>SAR86 cluster</taxon>
    </lineage>
</organism>
<evidence type="ECO:0000313" key="3">
    <source>
        <dbReference type="Proteomes" id="UP000754644"/>
    </source>
</evidence>
<feature type="transmembrane region" description="Helical" evidence="1">
    <location>
        <begin position="12"/>
        <end position="39"/>
    </location>
</feature>
<keyword evidence="1" id="KW-0812">Transmembrane</keyword>
<name>A0A972VWE8_9GAMM</name>
<feature type="transmembrane region" description="Helical" evidence="1">
    <location>
        <begin position="51"/>
        <end position="71"/>
    </location>
</feature>